<keyword evidence="2" id="KW-1133">Transmembrane helix</keyword>
<reference evidence="4" key="1">
    <citation type="journal article" date="2019" name="Int. J. Syst. Evol. Microbiol.">
        <title>The Global Catalogue of Microorganisms (GCM) 10K type strain sequencing project: providing services to taxonomists for standard genome sequencing and annotation.</title>
        <authorList>
            <consortium name="The Broad Institute Genomics Platform"/>
            <consortium name="The Broad Institute Genome Sequencing Center for Infectious Disease"/>
            <person name="Wu L."/>
            <person name="Ma J."/>
        </authorList>
    </citation>
    <scope>NUCLEOTIDE SEQUENCE [LARGE SCALE GENOMIC DNA]</scope>
    <source>
        <strain evidence="4">CGMCC 1.16444</strain>
    </source>
</reference>
<dbReference type="EMBL" id="JBHSJF010000004">
    <property type="protein sequence ID" value="MFC5067206.1"/>
    <property type="molecule type" value="Genomic_DNA"/>
</dbReference>
<dbReference type="RefSeq" id="WP_162799676.1">
    <property type="nucleotide sequence ID" value="NZ_JBHSJF010000004.1"/>
</dbReference>
<evidence type="ECO:0000313" key="4">
    <source>
        <dbReference type="Proteomes" id="UP001595796"/>
    </source>
</evidence>
<dbReference type="Proteomes" id="UP001595796">
    <property type="component" value="Unassembled WGS sequence"/>
</dbReference>
<feature type="compositionally biased region" description="Pro residues" evidence="1">
    <location>
        <begin position="80"/>
        <end position="107"/>
    </location>
</feature>
<keyword evidence="2" id="KW-0472">Membrane</keyword>
<protein>
    <submittedName>
        <fullName evidence="3">Uncharacterized protein</fullName>
    </submittedName>
</protein>
<feature type="transmembrane region" description="Helical" evidence="2">
    <location>
        <begin position="27"/>
        <end position="47"/>
    </location>
</feature>
<keyword evidence="4" id="KW-1185">Reference proteome</keyword>
<comment type="caution">
    <text evidence="3">The sequence shown here is derived from an EMBL/GenBank/DDBJ whole genome shotgun (WGS) entry which is preliminary data.</text>
</comment>
<feature type="region of interest" description="Disordered" evidence="1">
    <location>
        <begin position="1"/>
        <end position="23"/>
    </location>
</feature>
<keyword evidence="2" id="KW-0812">Transmembrane</keyword>
<sequence>MSYTDPNDPMERRIDPVPVETRSDSGVTWFIVGALVIAAGVLAYLYFGENNTTAQNTSPTSTEAPADTGRASTPASPAEPASPPAPAPASPPAPAPAPASPPASPPQ</sequence>
<evidence type="ECO:0000313" key="3">
    <source>
        <dbReference type="EMBL" id="MFC5067206.1"/>
    </source>
</evidence>
<feature type="region of interest" description="Disordered" evidence="1">
    <location>
        <begin position="51"/>
        <end position="107"/>
    </location>
</feature>
<feature type="compositionally biased region" description="Polar residues" evidence="1">
    <location>
        <begin position="51"/>
        <end position="63"/>
    </location>
</feature>
<organism evidence="3 4">
    <name type="scientific">Flaviflagellibacter deserti</name>
    <dbReference type="NCBI Taxonomy" id="2267266"/>
    <lineage>
        <taxon>Bacteria</taxon>
        <taxon>Pseudomonadati</taxon>
        <taxon>Pseudomonadota</taxon>
        <taxon>Alphaproteobacteria</taxon>
        <taxon>Hyphomicrobiales</taxon>
        <taxon>Flaviflagellibacter</taxon>
    </lineage>
</organism>
<proteinExistence type="predicted"/>
<evidence type="ECO:0000256" key="1">
    <source>
        <dbReference type="SAM" id="MobiDB-lite"/>
    </source>
</evidence>
<gene>
    <name evidence="3" type="ORF">ACFPFW_04160</name>
</gene>
<evidence type="ECO:0000256" key="2">
    <source>
        <dbReference type="SAM" id="Phobius"/>
    </source>
</evidence>
<name>A0ABV9YZD0_9HYPH</name>
<accession>A0ABV9YZD0</accession>